<evidence type="ECO:0000313" key="6">
    <source>
        <dbReference type="Proteomes" id="UP000632063"/>
    </source>
</evidence>
<sequence>MSYFTQESWREMFDAFSRSQSIIQFKLDGTILEANENFLNKLGYTSSEIEGKNHRMFVSPAEAISPEYKKMWADLAAGKFVSGQFMRIAKNGEEVWIQASYNPVMSRSGKVRKIVKIATNITEEKRRTAEAQGQLDAINRAQAVIHFDLQGNILDANQNFLDAMGYSLNEIQGHNHSMFVSPKYRDSQDYKVFWQKLRDGEFQSGEFARIGKNGRIVWIVASYNPIFDASGRPIKIIKFATDITEDKMRAAEYEGQIQAISRSQAVISFTKDGIILEANENFLDATGYKSEEVVGQHHRMFVDKQYAKSPEYAAFWENLRQGKHTSAIYQRFKKNGDAVWLQATYNPILGASGELLKITKYATDITQNMEARQIAIQAAEETLSTVEQSAGAAQDVSGSAQNISSGMESARVAVDDMRTRSETAEQSTERLLVAAGAMDDVVQLISKVADQINLLSLNATIEAARAGEAGRGFAVVANEVKALANQTSQATTRIFSEIAEMQSVAGLVDDALKSIRTSISEVHELVRSTTDAAETQCRATDEISTQLERAAGSVASVCDSLDNWVIGMEDRRKHPRKRVHEEVEVHLPGGKVATCFLRDISETGARLVVPEGVQLPDQFKVDMGTAHGMKSCRVVRRSKDNIGVEFISQAMAMSA</sequence>
<feature type="domain" description="PAS" evidence="3">
    <location>
        <begin position="249"/>
        <end position="296"/>
    </location>
</feature>
<evidence type="ECO:0000259" key="4">
    <source>
        <dbReference type="PROSITE" id="PS50113"/>
    </source>
</evidence>
<feature type="domain" description="Methyl-accepting transducer" evidence="2">
    <location>
        <begin position="380"/>
        <end position="557"/>
    </location>
</feature>
<evidence type="ECO:0000313" key="5">
    <source>
        <dbReference type="EMBL" id="MBD8893185.1"/>
    </source>
</evidence>
<name>A0ABR9CS05_9HYPH</name>
<gene>
    <name evidence="5" type="ORF">IG616_16705</name>
</gene>
<feature type="domain" description="PAC" evidence="4">
    <location>
        <begin position="79"/>
        <end position="133"/>
    </location>
</feature>
<dbReference type="SUPFAM" id="SSF58104">
    <property type="entry name" value="Methyl-accepting chemotaxis protein (MCP) signaling domain"/>
    <property type="match status" value="1"/>
</dbReference>
<dbReference type="PROSITE" id="PS50112">
    <property type="entry name" value="PAS"/>
    <property type="match status" value="2"/>
</dbReference>
<dbReference type="NCBIfam" id="TIGR00229">
    <property type="entry name" value="sensory_box"/>
    <property type="match status" value="3"/>
</dbReference>
<dbReference type="InterPro" id="IPR035965">
    <property type="entry name" value="PAS-like_dom_sf"/>
</dbReference>
<dbReference type="InterPro" id="IPR009875">
    <property type="entry name" value="PilZ_domain"/>
</dbReference>
<proteinExistence type="predicted"/>
<dbReference type="InterPro" id="IPR050903">
    <property type="entry name" value="Bact_Chemotaxis_MeTrfase"/>
</dbReference>
<dbReference type="SUPFAM" id="SSF141371">
    <property type="entry name" value="PilZ domain-like"/>
    <property type="match status" value="1"/>
</dbReference>
<feature type="domain" description="PAC" evidence="4">
    <location>
        <begin position="203"/>
        <end position="255"/>
    </location>
</feature>
<dbReference type="SMART" id="SM00283">
    <property type="entry name" value="MA"/>
    <property type="match status" value="1"/>
</dbReference>
<dbReference type="Pfam" id="PF07238">
    <property type="entry name" value="PilZ"/>
    <property type="match status" value="1"/>
</dbReference>
<evidence type="ECO:0000256" key="1">
    <source>
        <dbReference type="PROSITE-ProRule" id="PRU00284"/>
    </source>
</evidence>
<evidence type="ECO:0000259" key="2">
    <source>
        <dbReference type="PROSITE" id="PS50111"/>
    </source>
</evidence>
<comment type="caution">
    <text evidence="5">The sequence shown here is derived from an EMBL/GenBank/DDBJ whole genome shotgun (WGS) entry which is preliminary data.</text>
</comment>
<dbReference type="InterPro" id="IPR000700">
    <property type="entry name" value="PAS-assoc_C"/>
</dbReference>
<dbReference type="Gene3D" id="2.40.10.220">
    <property type="entry name" value="predicted glycosyltransferase like domains"/>
    <property type="match status" value="1"/>
</dbReference>
<dbReference type="PANTHER" id="PTHR24422:SF10">
    <property type="entry name" value="CHEMOTAXIS PROTEIN METHYLTRANSFERASE 2"/>
    <property type="match status" value="1"/>
</dbReference>
<dbReference type="Pfam" id="PF08447">
    <property type="entry name" value="PAS_3"/>
    <property type="match status" value="3"/>
</dbReference>
<dbReference type="PROSITE" id="PS50111">
    <property type="entry name" value="CHEMOTAXIS_TRANSDUC_2"/>
    <property type="match status" value="1"/>
</dbReference>
<dbReference type="SUPFAM" id="SSF55785">
    <property type="entry name" value="PYP-like sensor domain (PAS domain)"/>
    <property type="match status" value="3"/>
</dbReference>
<keyword evidence="1" id="KW-0807">Transducer</keyword>
<evidence type="ECO:0000259" key="3">
    <source>
        <dbReference type="PROSITE" id="PS50112"/>
    </source>
</evidence>
<keyword evidence="6" id="KW-1185">Reference proteome</keyword>
<dbReference type="Pfam" id="PF00015">
    <property type="entry name" value="MCPsignal"/>
    <property type="match status" value="1"/>
</dbReference>
<dbReference type="SMART" id="SM00086">
    <property type="entry name" value="PAC"/>
    <property type="match status" value="3"/>
</dbReference>
<protein>
    <submittedName>
        <fullName evidence="5">PAS domain S-box protein</fullName>
    </submittedName>
</protein>
<dbReference type="Proteomes" id="UP000632063">
    <property type="component" value="Unassembled WGS sequence"/>
</dbReference>
<dbReference type="InterPro" id="IPR013655">
    <property type="entry name" value="PAS_fold_3"/>
</dbReference>
<dbReference type="InterPro" id="IPR004089">
    <property type="entry name" value="MCPsignal_dom"/>
</dbReference>
<dbReference type="CDD" id="cd00130">
    <property type="entry name" value="PAS"/>
    <property type="match status" value="3"/>
</dbReference>
<dbReference type="SMART" id="SM00091">
    <property type="entry name" value="PAS"/>
    <property type="match status" value="3"/>
</dbReference>
<dbReference type="Gene3D" id="1.10.287.950">
    <property type="entry name" value="Methyl-accepting chemotaxis protein"/>
    <property type="match status" value="1"/>
</dbReference>
<reference evidence="5 6" key="2">
    <citation type="journal article" date="2021" name="Int. J. Syst. Evol. Microbiol.">
        <title>Roseibium litorale sp. nov., isolated from a tidal flat sediment and proposal for the reclassification of Labrenzia polysiphoniae as Roseibium polysiphoniae comb. nov.</title>
        <authorList>
            <person name="Liu Y."/>
            <person name="Pei T."/>
            <person name="Du J."/>
            <person name="Chao M."/>
            <person name="Deng M.R."/>
            <person name="Zhu H."/>
        </authorList>
    </citation>
    <scope>NUCLEOTIDE SEQUENCE [LARGE SCALE GENOMIC DNA]</scope>
    <source>
        <strain evidence="5 6">4C16A</strain>
    </source>
</reference>
<reference evidence="6" key="1">
    <citation type="submission" date="2020-09" db="EMBL/GenBank/DDBJ databases">
        <title>The genome sequence of strain Labrenzia suaedae 4C16A.</title>
        <authorList>
            <person name="Liu Y."/>
        </authorList>
    </citation>
    <scope>NUCLEOTIDE SEQUENCE [LARGE SCALE GENOMIC DNA]</scope>
    <source>
        <strain evidence="6">4C16A</strain>
    </source>
</reference>
<dbReference type="PROSITE" id="PS50113">
    <property type="entry name" value="PAC"/>
    <property type="match status" value="3"/>
</dbReference>
<dbReference type="EMBL" id="JACYXI010000011">
    <property type="protein sequence ID" value="MBD8893185.1"/>
    <property type="molecule type" value="Genomic_DNA"/>
</dbReference>
<dbReference type="InterPro" id="IPR001610">
    <property type="entry name" value="PAC"/>
</dbReference>
<accession>A0ABR9CS05</accession>
<dbReference type="Gene3D" id="3.30.450.20">
    <property type="entry name" value="PAS domain"/>
    <property type="match status" value="3"/>
</dbReference>
<feature type="domain" description="PAS" evidence="3">
    <location>
        <begin position="5"/>
        <end position="67"/>
    </location>
</feature>
<organism evidence="5 6">
    <name type="scientific">Roseibium litorale</name>
    <dbReference type="NCBI Taxonomy" id="2803841"/>
    <lineage>
        <taxon>Bacteria</taxon>
        <taxon>Pseudomonadati</taxon>
        <taxon>Pseudomonadota</taxon>
        <taxon>Alphaproteobacteria</taxon>
        <taxon>Hyphomicrobiales</taxon>
        <taxon>Stappiaceae</taxon>
        <taxon>Roseibium</taxon>
    </lineage>
</organism>
<feature type="domain" description="PAC" evidence="4">
    <location>
        <begin position="325"/>
        <end position="377"/>
    </location>
</feature>
<dbReference type="PANTHER" id="PTHR24422">
    <property type="entry name" value="CHEMOTAXIS PROTEIN METHYLTRANSFERASE"/>
    <property type="match status" value="1"/>
</dbReference>
<dbReference type="InterPro" id="IPR000014">
    <property type="entry name" value="PAS"/>
</dbReference>